<dbReference type="EnsemblPlants" id="Zm00001eb303550_T001">
    <property type="protein sequence ID" value="Zm00001eb303550_P001"/>
    <property type="gene ID" value="Zm00001eb303550"/>
</dbReference>
<proteinExistence type="predicted"/>
<dbReference type="AlphaFoldDB" id="A0A804Q5C2"/>
<reference evidence="2" key="1">
    <citation type="submission" date="2015-12" db="EMBL/GenBank/DDBJ databases">
        <title>Update maize B73 reference genome by single molecule sequencing technologies.</title>
        <authorList>
            <consortium name="Maize Genome Sequencing Project"/>
            <person name="Ware D."/>
        </authorList>
    </citation>
    <scope>NUCLEOTIDE SEQUENCE [LARGE SCALE GENOMIC DNA]</scope>
    <source>
        <strain evidence="2">cv. B73</strain>
    </source>
</reference>
<evidence type="ECO:0000313" key="1">
    <source>
        <dbReference type="EnsemblPlants" id="Zm00001eb303550_P001"/>
    </source>
</evidence>
<reference evidence="1" key="2">
    <citation type="submission" date="2019-07" db="EMBL/GenBank/DDBJ databases">
        <authorList>
            <person name="Seetharam A."/>
            <person name="Woodhouse M."/>
            <person name="Cannon E."/>
        </authorList>
    </citation>
    <scope>NUCLEOTIDE SEQUENCE [LARGE SCALE GENOMIC DNA]</scope>
    <source>
        <strain evidence="1">cv. B73</strain>
    </source>
</reference>
<reference evidence="1" key="3">
    <citation type="submission" date="2021-05" db="UniProtKB">
        <authorList>
            <consortium name="EnsemblPlants"/>
        </authorList>
    </citation>
    <scope>IDENTIFICATION</scope>
    <source>
        <strain evidence="1">cv. B73</strain>
    </source>
</reference>
<keyword evidence="2" id="KW-1185">Reference proteome</keyword>
<dbReference type="Proteomes" id="UP000007305">
    <property type="component" value="Chromosome 7"/>
</dbReference>
<protein>
    <submittedName>
        <fullName evidence="1">Uncharacterized protein</fullName>
    </submittedName>
</protein>
<name>A0A804Q5C2_MAIZE</name>
<accession>A0A804Q5C2</accession>
<organism evidence="1 2">
    <name type="scientific">Zea mays</name>
    <name type="common">Maize</name>
    <dbReference type="NCBI Taxonomy" id="4577"/>
    <lineage>
        <taxon>Eukaryota</taxon>
        <taxon>Viridiplantae</taxon>
        <taxon>Streptophyta</taxon>
        <taxon>Embryophyta</taxon>
        <taxon>Tracheophyta</taxon>
        <taxon>Spermatophyta</taxon>
        <taxon>Magnoliopsida</taxon>
        <taxon>Liliopsida</taxon>
        <taxon>Poales</taxon>
        <taxon>Poaceae</taxon>
        <taxon>PACMAD clade</taxon>
        <taxon>Panicoideae</taxon>
        <taxon>Andropogonodae</taxon>
        <taxon>Andropogoneae</taxon>
        <taxon>Tripsacinae</taxon>
        <taxon>Zea</taxon>
    </lineage>
</organism>
<dbReference type="InParanoid" id="A0A804Q5C2"/>
<evidence type="ECO:0000313" key="2">
    <source>
        <dbReference type="Proteomes" id="UP000007305"/>
    </source>
</evidence>
<sequence length="77" mass="8210">MSWTLRLCDDVSECGKTTTMVLVNGGAATGVASQSVAGGLHISMSSYLHTSRDGKTRGRGGENMTHYTMLMLECPKN</sequence>
<dbReference type="Gramene" id="Zm00001eb303550_T001">
    <property type="protein sequence ID" value="Zm00001eb303550_P001"/>
    <property type="gene ID" value="Zm00001eb303550"/>
</dbReference>